<dbReference type="Proteomes" id="UP000641454">
    <property type="component" value="Unassembled WGS sequence"/>
</dbReference>
<gene>
    <name evidence="1" type="ORF">H8R25_15345</name>
</gene>
<sequence length="64" mass="7223">MHLKKSSLLLTSKNKFTKDDLAESLLCFTAFSTNEINNKGGIKTPLKLPSFELNHYGLKVHRFG</sequence>
<reference evidence="1 2" key="1">
    <citation type="submission" date="2020-08" db="EMBL/GenBank/DDBJ databases">
        <title>Description of novel Flavobacterium F-392 isolate.</title>
        <authorList>
            <person name="Saticioglu I.B."/>
            <person name="Duman M."/>
            <person name="Altun S."/>
        </authorList>
    </citation>
    <scope>NUCLEOTIDE SEQUENCE [LARGE SCALE GENOMIC DNA]</scope>
    <source>
        <strain evidence="1 2">F-392</strain>
    </source>
</reference>
<organism evidence="1 2">
    <name type="scientific">Flavobacterium muglaense</name>
    <dbReference type="NCBI Taxonomy" id="2764716"/>
    <lineage>
        <taxon>Bacteria</taxon>
        <taxon>Pseudomonadati</taxon>
        <taxon>Bacteroidota</taxon>
        <taxon>Flavobacteriia</taxon>
        <taxon>Flavobacteriales</taxon>
        <taxon>Flavobacteriaceae</taxon>
        <taxon>Flavobacterium</taxon>
    </lineage>
</organism>
<dbReference type="EMBL" id="JACRUL010000053">
    <property type="protein sequence ID" value="MBC5845799.1"/>
    <property type="molecule type" value="Genomic_DNA"/>
</dbReference>
<dbReference type="AlphaFoldDB" id="A0A923N1W2"/>
<accession>A0A923N1W2</accession>
<evidence type="ECO:0000313" key="2">
    <source>
        <dbReference type="Proteomes" id="UP000641454"/>
    </source>
</evidence>
<name>A0A923N1W2_9FLAO</name>
<proteinExistence type="predicted"/>
<comment type="caution">
    <text evidence="1">The sequence shown here is derived from an EMBL/GenBank/DDBJ whole genome shotgun (WGS) entry which is preliminary data.</text>
</comment>
<keyword evidence="2" id="KW-1185">Reference proteome</keyword>
<evidence type="ECO:0000313" key="1">
    <source>
        <dbReference type="EMBL" id="MBC5845799.1"/>
    </source>
</evidence>
<protein>
    <submittedName>
        <fullName evidence="1">Uncharacterized protein</fullName>
    </submittedName>
</protein>